<dbReference type="AlphaFoldDB" id="A0A6F8PKA0"/>
<dbReference type="Proteomes" id="UP000501466">
    <property type="component" value="Chromosome"/>
</dbReference>
<name>A0A6F8PKA0_9GAMM</name>
<proteinExistence type="predicted"/>
<evidence type="ECO:0000313" key="2">
    <source>
        <dbReference type="Proteomes" id="UP000501466"/>
    </source>
</evidence>
<protein>
    <submittedName>
        <fullName evidence="1">Uncharacterized protein</fullName>
    </submittedName>
</protein>
<keyword evidence="2" id="KW-1185">Reference proteome</keyword>
<evidence type="ECO:0000313" key="1">
    <source>
        <dbReference type="EMBL" id="BBP42531.1"/>
    </source>
</evidence>
<sequence length="68" mass="7822">MKTQEYYVECDEIGYCVVGSKGTVATFEMIDDAYNAMREFQTKSFPENWQKVPPAIRHAKQQYYGSAA</sequence>
<dbReference type="EMBL" id="AP021888">
    <property type="protein sequence ID" value="BBP42531.1"/>
    <property type="molecule type" value="Genomic_DNA"/>
</dbReference>
<reference evidence="2" key="1">
    <citation type="submission" date="2019-11" db="EMBL/GenBank/DDBJ databases">
        <title>Isolation and characterization of two novel species in the genus Thiomicrorhabdus.</title>
        <authorList>
            <person name="Mochizuki J."/>
            <person name="Kojima H."/>
            <person name="Fukui M."/>
        </authorList>
    </citation>
    <scope>NUCLEOTIDE SEQUENCE [LARGE SCALE GENOMIC DNA]</scope>
    <source>
        <strain evidence="2">AkT22</strain>
    </source>
</reference>
<dbReference type="RefSeq" id="WP_173290041.1">
    <property type="nucleotide sequence ID" value="NZ_AP021888.1"/>
</dbReference>
<gene>
    <name evidence="1" type="ORF">THMIRHAT_02770</name>
</gene>
<organism evidence="1 2">
    <name type="scientific">Thiosulfativibrio zosterae</name>
    <dbReference type="NCBI Taxonomy" id="2675053"/>
    <lineage>
        <taxon>Bacteria</taxon>
        <taxon>Pseudomonadati</taxon>
        <taxon>Pseudomonadota</taxon>
        <taxon>Gammaproteobacteria</taxon>
        <taxon>Thiotrichales</taxon>
        <taxon>Piscirickettsiaceae</taxon>
        <taxon>Thiosulfativibrio</taxon>
    </lineage>
</organism>
<accession>A0A6F8PKA0</accession>
<dbReference type="KEGG" id="tzo:THMIRHAT_02770"/>